<keyword evidence="2" id="KW-1185">Reference proteome</keyword>
<reference evidence="1" key="1">
    <citation type="submission" date="2020-05" db="EMBL/GenBank/DDBJ databases">
        <title>WGS assembly of Panicum virgatum.</title>
        <authorList>
            <person name="Lovell J.T."/>
            <person name="Jenkins J."/>
            <person name="Shu S."/>
            <person name="Juenger T.E."/>
            <person name="Schmutz J."/>
        </authorList>
    </citation>
    <scope>NUCLEOTIDE SEQUENCE</scope>
    <source>
        <strain evidence="1">AP13</strain>
    </source>
</reference>
<gene>
    <name evidence="1" type="ORF">PVAP13_4NG062411</name>
</gene>
<evidence type="ECO:0000313" key="1">
    <source>
        <dbReference type="EMBL" id="KAG2606572.1"/>
    </source>
</evidence>
<proteinExistence type="predicted"/>
<evidence type="ECO:0008006" key="3">
    <source>
        <dbReference type="Google" id="ProtNLM"/>
    </source>
</evidence>
<sequence length="114" mass="13357">MELDTKCVMCNWLDEDGGDLFLKCKLAKHVWRELNLEEVRLSLAEQSSAKTMLTLIWEMDENVQLRVIVLLWHCWLERNSVREGDRSRPASELAFIIKAQADEFLKIATNDHRV</sequence>
<dbReference type="Proteomes" id="UP000823388">
    <property type="component" value="Chromosome 4N"/>
</dbReference>
<accession>A0A8T0T4D6</accession>
<comment type="caution">
    <text evidence="1">The sequence shown here is derived from an EMBL/GenBank/DDBJ whole genome shotgun (WGS) entry which is preliminary data.</text>
</comment>
<protein>
    <recommendedName>
        <fullName evidence="3">Reverse transcriptase zinc-binding domain-containing protein</fullName>
    </recommendedName>
</protein>
<organism evidence="1 2">
    <name type="scientific">Panicum virgatum</name>
    <name type="common">Blackwell switchgrass</name>
    <dbReference type="NCBI Taxonomy" id="38727"/>
    <lineage>
        <taxon>Eukaryota</taxon>
        <taxon>Viridiplantae</taxon>
        <taxon>Streptophyta</taxon>
        <taxon>Embryophyta</taxon>
        <taxon>Tracheophyta</taxon>
        <taxon>Spermatophyta</taxon>
        <taxon>Magnoliopsida</taxon>
        <taxon>Liliopsida</taxon>
        <taxon>Poales</taxon>
        <taxon>Poaceae</taxon>
        <taxon>PACMAD clade</taxon>
        <taxon>Panicoideae</taxon>
        <taxon>Panicodae</taxon>
        <taxon>Paniceae</taxon>
        <taxon>Panicinae</taxon>
        <taxon>Panicum</taxon>
        <taxon>Panicum sect. Hiantes</taxon>
    </lineage>
</organism>
<dbReference type="AlphaFoldDB" id="A0A8T0T4D6"/>
<dbReference type="EMBL" id="CM029044">
    <property type="protein sequence ID" value="KAG2606572.1"/>
    <property type="molecule type" value="Genomic_DNA"/>
</dbReference>
<name>A0A8T0T4D6_PANVG</name>
<evidence type="ECO:0000313" key="2">
    <source>
        <dbReference type="Proteomes" id="UP000823388"/>
    </source>
</evidence>